<dbReference type="Pfam" id="PF13692">
    <property type="entry name" value="Glyco_trans_1_4"/>
    <property type="match status" value="1"/>
</dbReference>
<dbReference type="InterPro" id="IPR050194">
    <property type="entry name" value="Glycosyltransferase_grp1"/>
</dbReference>
<dbReference type="Proteomes" id="UP000199093">
    <property type="component" value="Unassembled WGS sequence"/>
</dbReference>
<organism evidence="2 3">
    <name type="scientific">Salipiger marinus</name>
    <dbReference type="NCBI Taxonomy" id="555512"/>
    <lineage>
        <taxon>Bacteria</taxon>
        <taxon>Pseudomonadati</taxon>
        <taxon>Pseudomonadota</taxon>
        <taxon>Alphaproteobacteria</taxon>
        <taxon>Rhodobacterales</taxon>
        <taxon>Roseobacteraceae</taxon>
        <taxon>Salipiger</taxon>
    </lineage>
</organism>
<dbReference type="PANTHER" id="PTHR45947">
    <property type="entry name" value="SULFOQUINOVOSYL TRANSFERASE SQD2"/>
    <property type="match status" value="1"/>
</dbReference>
<proteinExistence type="predicted"/>
<dbReference type="PANTHER" id="PTHR45947:SF15">
    <property type="entry name" value="TEICHURONIC ACID BIOSYNTHESIS GLYCOSYLTRANSFERASE TUAC-RELATED"/>
    <property type="match status" value="1"/>
</dbReference>
<gene>
    <name evidence="2" type="ORF">SAMN04487993_101647</name>
</gene>
<dbReference type="STRING" id="555512.SAMN04487993_101647"/>
<evidence type="ECO:0000313" key="2">
    <source>
        <dbReference type="EMBL" id="SDJ05300.1"/>
    </source>
</evidence>
<keyword evidence="2" id="KW-0808">Transferase</keyword>
<dbReference type="OrthoDB" id="9783380at2"/>
<sequence length="392" mass="42595">MQRIRIVSAVYPRPWLPESGRYAANLAEDWSTRGLAIDVVTSSTLSERLKTARRTREDVAIPGVSVDMVHTLGTPFGRLLPDALRNVLDIRDSGRMGAAMLKGQRPDLIYAQFAAAGRHARRASATLKVPYVVDLGESNSLLEGRDGVVAENRRVLSNALGAVCVSPRLRDEAITLGANPERVKLVPNYPNWARFRPLDKTECRQKLGLSSDDFIVVYVGHYIDRKGAPRLNAALHKMKHPAKAAFLGSGPLVPDFEGVIHKGSVQHEDLATWLNAADVLALPTLAEGCCNAIAEALACALPILTSDIPDLQWQVPDKGVILIDPKDVDAIAGALDELAANPQKVAQMRADLLAVADFERDKNRANEILSWMQAWISETDGSDGQAALRAGK</sequence>
<dbReference type="SUPFAM" id="SSF53756">
    <property type="entry name" value="UDP-Glycosyltransferase/glycogen phosphorylase"/>
    <property type="match status" value="1"/>
</dbReference>
<dbReference type="Pfam" id="PF13579">
    <property type="entry name" value="Glyco_trans_4_4"/>
    <property type="match status" value="1"/>
</dbReference>
<keyword evidence="3" id="KW-1185">Reference proteome</keyword>
<dbReference type="RefSeq" id="WP_089849389.1">
    <property type="nucleotide sequence ID" value="NZ_FNEJ01000016.1"/>
</dbReference>
<reference evidence="3" key="1">
    <citation type="submission" date="2016-10" db="EMBL/GenBank/DDBJ databases">
        <authorList>
            <person name="Varghese N."/>
            <person name="Submissions S."/>
        </authorList>
    </citation>
    <scope>NUCLEOTIDE SEQUENCE [LARGE SCALE GENOMIC DNA]</scope>
    <source>
        <strain evidence="3">DSM 26424</strain>
    </source>
</reference>
<accession>A0A1G8QMI0</accession>
<dbReference type="AlphaFoldDB" id="A0A1G8QMI0"/>
<name>A0A1G8QMI0_9RHOB</name>
<protein>
    <submittedName>
        <fullName evidence="2">Glycosyltransferase involved in cell wall bisynthesis</fullName>
    </submittedName>
</protein>
<dbReference type="Gene3D" id="3.40.50.2000">
    <property type="entry name" value="Glycogen Phosphorylase B"/>
    <property type="match status" value="2"/>
</dbReference>
<dbReference type="EMBL" id="FNEJ01000016">
    <property type="protein sequence ID" value="SDJ05300.1"/>
    <property type="molecule type" value="Genomic_DNA"/>
</dbReference>
<evidence type="ECO:0000259" key="1">
    <source>
        <dbReference type="Pfam" id="PF13579"/>
    </source>
</evidence>
<dbReference type="GO" id="GO:0016757">
    <property type="term" value="F:glycosyltransferase activity"/>
    <property type="evidence" value="ECO:0007669"/>
    <property type="project" value="UniProtKB-ARBA"/>
</dbReference>
<feature type="domain" description="Glycosyltransferase subfamily 4-like N-terminal" evidence="1">
    <location>
        <begin position="20"/>
        <end position="188"/>
    </location>
</feature>
<evidence type="ECO:0000313" key="3">
    <source>
        <dbReference type="Proteomes" id="UP000199093"/>
    </source>
</evidence>
<dbReference type="InterPro" id="IPR028098">
    <property type="entry name" value="Glyco_trans_4-like_N"/>
</dbReference>